<keyword evidence="3" id="KW-1185">Reference proteome</keyword>
<dbReference type="KEGG" id="srn:A4G23_03590"/>
<feature type="chain" id="PRO_5009107133" evidence="1">
    <location>
        <begin position="29"/>
        <end position="106"/>
    </location>
</feature>
<name>A0A1D8G5I1_9ACTN</name>
<dbReference type="PATRIC" id="fig|285473.5.peg.3761"/>
<evidence type="ECO:0000256" key="1">
    <source>
        <dbReference type="SAM" id="SignalP"/>
    </source>
</evidence>
<sequence>MMTRVLTRGAVATVTLLGAAQMASPAWAGGVGDVLSPAFGTDCANHHGTRADGITTHGTGAANGNLAGLPLGSPFNQCGGADTGLGLVNQRNVPLSVPIDADLIPL</sequence>
<accession>A0A1D8G5I1</accession>
<organism evidence="2 3">
    <name type="scientific">Streptomyces rubrolavendulae</name>
    <dbReference type="NCBI Taxonomy" id="285473"/>
    <lineage>
        <taxon>Bacteria</taxon>
        <taxon>Bacillati</taxon>
        <taxon>Actinomycetota</taxon>
        <taxon>Actinomycetes</taxon>
        <taxon>Kitasatosporales</taxon>
        <taxon>Streptomycetaceae</taxon>
        <taxon>Streptomyces</taxon>
    </lineage>
</organism>
<dbReference type="EMBL" id="CP017316">
    <property type="protein sequence ID" value="AOT60715.1"/>
    <property type="molecule type" value="Genomic_DNA"/>
</dbReference>
<protein>
    <submittedName>
        <fullName evidence="2">Uncharacterized protein</fullName>
    </submittedName>
</protein>
<feature type="signal peptide" evidence="1">
    <location>
        <begin position="1"/>
        <end position="28"/>
    </location>
</feature>
<dbReference type="AlphaFoldDB" id="A0A1D8G5I1"/>
<dbReference type="Proteomes" id="UP000095349">
    <property type="component" value="Chromosome"/>
</dbReference>
<proteinExistence type="predicted"/>
<reference evidence="2 3" key="1">
    <citation type="submission" date="2016-09" db="EMBL/GenBank/DDBJ databases">
        <title>Streptomyces rubrolavendulae MJM4426 Genome sequencing and assembly.</title>
        <authorList>
            <person name="Kim J.-G."/>
        </authorList>
    </citation>
    <scope>NUCLEOTIDE SEQUENCE [LARGE SCALE GENOMIC DNA]</scope>
    <source>
        <strain evidence="2 3">MJM4426</strain>
    </source>
</reference>
<gene>
    <name evidence="2" type="ORF">A4G23_03590</name>
</gene>
<evidence type="ECO:0000313" key="2">
    <source>
        <dbReference type="EMBL" id="AOT60715.1"/>
    </source>
</evidence>
<evidence type="ECO:0000313" key="3">
    <source>
        <dbReference type="Proteomes" id="UP000095349"/>
    </source>
</evidence>
<keyword evidence="1" id="KW-0732">Signal</keyword>